<dbReference type="AlphaFoldDB" id="A0A4Y2KHH3"/>
<dbReference type="OrthoDB" id="425619at2759"/>
<evidence type="ECO:0000313" key="1">
    <source>
        <dbReference type="EMBL" id="GBN02114.1"/>
    </source>
</evidence>
<sequence length="151" mass="17603">MLIYYLPVNSVPSMIIMNDLKSVTENDKLVSEIKPYLKRFSELSNEIRDIIVKKQDQRKQQFDRRRRPLYFSPRDKVWATTHPVSEGHSNITNKFVPKRDGPYLILTQKSPTTYAVSRLDFPDETLGTYHVSVLHPVQSRDTQPLSPIKNC</sequence>
<accession>A0A4Y2KHH3</accession>
<gene>
    <name evidence="1" type="ORF">AVEN_191266_1</name>
</gene>
<evidence type="ECO:0000313" key="2">
    <source>
        <dbReference type="Proteomes" id="UP000499080"/>
    </source>
</evidence>
<reference evidence="1 2" key="1">
    <citation type="journal article" date="2019" name="Sci. Rep.">
        <title>Orb-weaving spider Araneus ventricosus genome elucidates the spidroin gene catalogue.</title>
        <authorList>
            <person name="Kono N."/>
            <person name="Nakamura H."/>
            <person name="Ohtoshi R."/>
            <person name="Moran D.A.P."/>
            <person name="Shinohara A."/>
            <person name="Yoshida Y."/>
            <person name="Fujiwara M."/>
            <person name="Mori M."/>
            <person name="Tomita M."/>
            <person name="Arakawa K."/>
        </authorList>
    </citation>
    <scope>NUCLEOTIDE SEQUENCE [LARGE SCALE GENOMIC DNA]</scope>
</reference>
<proteinExistence type="predicted"/>
<protein>
    <submittedName>
        <fullName evidence="1">Uncharacterized protein</fullName>
    </submittedName>
</protein>
<keyword evidence="2" id="KW-1185">Reference proteome</keyword>
<dbReference type="Proteomes" id="UP000499080">
    <property type="component" value="Unassembled WGS sequence"/>
</dbReference>
<name>A0A4Y2KHH3_ARAVE</name>
<dbReference type="EMBL" id="BGPR01004677">
    <property type="protein sequence ID" value="GBN02114.1"/>
    <property type="molecule type" value="Genomic_DNA"/>
</dbReference>
<organism evidence="1 2">
    <name type="scientific">Araneus ventricosus</name>
    <name type="common">Orbweaver spider</name>
    <name type="synonym">Epeira ventricosa</name>
    <dbReference type="NCBI Taxonomy" id="182803"/>
    <lineage>
        <taxon>Eukaryota</taxon>
        <taxon>Metazoa</taxon>
        <taxon>Ecdysozoa</taxon>
        <taxon>Arthropoda</taxon>
        <taxon>Chelicerata</taxon>
        <taxon>Arachnida</taxon>
        <taxon>Araneae</taxon>
        <taxon>Araneomorphae</taxon>
        <taxon>Entelegynae</taxon>
        <taxon>Araneoidea</taxon>
        <taxon>Araneidae</taxon>
        <taxon>Araneus</taxon>
    </lineage>
</organism>
<comment type="caution">
    <text evidence="1">The sequence shown here is derived from an EMBL/GenBank/DDBJ whole genome shotgun (WGS) entry which is preliminary data.</text>
</comment>